<organism evidence="6 7">
    <name type="scientific">Allorhodopirellula heiligendammensis</name>
    <dbReference type="NCBI Taxonomy" id="2714739"/>
    <lineage>
        <taxon>Bacteria</taxon>
        <taxon>Pseudomonadati</taxon>
        <taxon>Planctomycetota</taxon>
        <taxon>Planctomycetia</taxon>
        <taxon>Pirellulales</taxon>
        <taxon>Pirellulaceae</taxon>
        <taxon>Allorhodopirellula</taxon>
    </lineage>
</organism>
<dbReference type="HAMAP" id="MF_01930">
    <property type="entry name" value="PurN"/>
    <property type="match status" value="1"/>
</dbReference>
<gene>
    <name evidence="4 6" type="primary">purN</name>
    <name evidence="6" type="ORF">Poly21_35000</name>
</gene>
<reference evidence="6 7" key="1">
    <citation type="journal article" date="2020" name="Antonie Van Leeuwenhoek">
        <title>Rhodopirellula heiligendammensis sp. nov., Rhodopirellula pilleata sp. nov., and Rhodopirellula solitaria sp. nov. isolated from natural or artificial marine surfaces in Northern Germany and California, USA, and emended description of the genus Rhodopirellula.</title>
        <authorList>
            <person name="Kallscheuer N."/>
            <person name="Wiegand S."/>
            <person name="Jogler M."/>
            <person name="Boedeker C."/>
            <person name="Peeters S.H."/>
            <person name="Rast P."/>
            <person name="Heuer A."/>
            <person name="Jetten M.S.M."/>
            <person name="Rohde M."/>
            <person name="Jogler C."/>
        </authorList>
    </citation>
    <scope>NUCLEOTIDE SEQUENCE [LARGE SCALE GENOMIC DNA]</scope>
    <source>
        <strain evidence="6 7">Poly21</strain>
    </source>
</reference>
<dbReference type="UniPathway" id="UPA00074">
    <property type="reaction ID" value="UER00126"/>
</dbReference>
<dbReference type="PANTHER" id="PTHR43369">
    <property type="entry name" value="PHOSPHORIBOSYLGLYCINAMIDE FORMYLTRANSFERASE"/>
    <property type="match status" value="1"/>
</dbReference>
<evidence type="ECO:0000313" key="6">
    <source>
        <dbReference type="EMBL" id="TWU16295.1"/>
    </source>
</evidence>
<feature type="active site" description="Proton donor" evidence="4">
    <location>
        <position position="115"/>
    </location>
</feature>
<comment type="catalytic activity">
    <reaction evidence="4">
        <text>N(1)-(5-phospho-beta-D-ribosyl)glycinamide + (6R)-10-formyltetrahydrofolate = N(2)-formyl-N(1)-(5-phospho-beta-D-ribosyl)glycinamide + (6S)-5,6,7,8-tetrahydrofolate + H(+)</text>
        <dbReference type="Rhea" id="RHEA:15053"/>
        <dbReference type="ChEBI" id="CHEBI:15378"/>
        <dbReference type="ChEBI" id="CHEBI:57453"/>
        <dbReference type="ChEBI" id="CHEBI:143788"/>
        <dbReference type="ChEBI" id="CHEBI:147286"/>
        <dbReference type="ChEBI" id="CHEBI:195366"/>
        <dbReference type="EC" id="2.1.2.2"/>
    </reaction>
</comment>
<dbReference type="CDD" id="cd08645">
    <property type="entry name" value="FMT_core_GART"/>
    <property type="match status" value="1"/>
</dbReference>
<dbReference type="PANTHER" id="PTHR43369:SF2">
    <property type="entry name" value="PHOSPHORIBOSYLGLYCINAMIDE FORMYLTRANSFERASE"/>
    <property type="match status" value="1"/>
</dbReference>
<evidence type="ECO:0000313" key="7">
    <source>
        <dbReference type="Proteomes" id="UP000319908"/>
    </source>
</evidence>
<comment type="pathway">
    <text evidence="1 4">Purine metabolism; IMP biosynthesis via de novo pathway; N(2)-formyl-N(1)-(5-phospho-D-ribosyl)glycinamide from N(1)-(5-phospho-D-ribosyl)glycinamide (10-formyl THF route): step 1/1.</text>
</comment>
<dbReference type="InterPro" id="IPR004607">
    <property type="entry name" value="GART"/>
</dbReference>
<evidence type="ECO:0000256" key="2">
    <source>
        <dbReference type="ARBA" id="ARBA00022679"/>
    </source>
</evidence>
<comment type="similarity">
    <text evidence="4">Belongs to the GART family.</text>
</comment>
<protein>
    <recommendedName>
        <fullName evidence="4">Phosphoribosylglycinamide formyltransferase</fullName>
        <ecNumber evidence="4">2.1.2.2</ecNumber>
    </recommendedName>
    <alternativeName>
        <fullName evidence="4">5'-phosphoribosylglycinamide transformylase</fullName>
    </alternativeName>
    <alternativeName>
        <fullName evidence="4">GAR transformylase</fullName>
        <shortName evidence="4">GART</shortName>
    </alternativeName>
</protein>
<evidence type="ECO:0000256" key="1">
    <source>
        <dbReference type="ARBA" id="ARBA00005054"/>
    </source>
</evidence>
<dbReference type="Proteomes" id="UP000319908">
    <property type="component" value="Unassembled WGS sequence"/>
</dbReference>
<accession>A0A5C6BW84</accession>
<proteinExistence type="inferred from homology"/>
<dbReference type="EMBL" id="SJPU01000002">
    <property type="protein sequence ID" value="TWU16295.1"/>
    <property type="molecule type" value="Genomic_DNA"/>
</dbReference>
<dbReference type="InterPro" id="IPR002376">
    <property type="entry name" value="Formyl_transf_N"/>
</dbReference>
<comment type="function">
    <text evidence="4">Catalyzes the transfer of a formyl group from 10-formyltetrahydrofolate to 5-phospho-ribosyl-glycinamide (GAR), producing 5-phospho-ribosyl-N-formylglycinamide (FGAR) and tetrahydrofolate.</text>
</comment>
<dbReference type="AlphaFoldDB" id="A0A5C6BW84"/>
<comment type="caution">
    <text evidence="6">The sequence shown here is derived from an EMBL/GenBank/DDBJ whole genome shotgun (WGS) entry which is preliminary data.</text>
</comment>
<feature type="domain" description="Formyl transferase N-terminal" evidence="5">
    <location>
        <begin position="12"/>
        <end position="193"/>
    </location>
</feature>
<dbReference type="EC" id="2.1.2.2" evidence="4"/>
<dbReference type="Gene3D" id="3.40.50.170">
    <property type="entry name" value="Formyl transferase, N-terminal domain"/>
    <property type="match status" value="1"/>
</dbReference>
<dbReference type="GO" id="GO:0004644">
    <property type="term" value="F:phosphoribosylglycinamide formyltransferase activity"/>
    <property type="evidence" value="ECO:0007669"/>
    <property type="project" value="UniProtKB-UniRule"/>
</dbReference>
<evidence type="ECO:0000256" key="4">
    <source>
        <dbReference type="HAMAP-Rule" id="MF_01930"/>
    </source>
</evidence>
<dbReference type="RefSeq" id="WP_146407977.1">
    <property type="nucleotide sequence ID" value="NZ_SJPU01000002.1"/>
</dbReference>
<feature type="binding site" evidence="4">
    <location>
        <position position="113"/>
    </location>
    <ligand>
        <name>(6R)-10-formyltetrahydrofolate</name>
        <dbReference type="ChEBI" id="CHEBI:195366"/>
    </ligand>
</feature>
<evidence type="ECO:0000259" key="5">
    <source>
        <dbReference type="Pfam" id="PF00551"/>
    </source>
</evidence>
<feature type="site" description="Raises pKa of active site His" evidence="4">
    <location>
        <position position="156"/>
    </location>
</feature>
<keyword evidence="3 4" id="KW-0658">Purine biosynthesis</keyword>
<dbReference type="SUPFAM" id="SSF53328">
    <property type="entry name" value="Formyltransferase"/>
    <property type="match status" value="1"/>
</dbReference>
<dbReference type="InterPro" id="IPR036477">
    <property type="entry name" value="Formyl_transf_N_sf"/>
</dbReference>
<comment type="caution">
    <text evidence="4">Lacks conserved residue(s) required for the propagation of feature annotation.</text>
</comment>
<dbReference type="GO" id="GO:0005829">
    <property type="term" value="C:cytosol"/>
    <property type="evidence" value="ECO:0007669"/>
    <property type="project" value="TreeGrafter"/>
</dbReference>
<dbReference type="Pfam" id="PF00551">
    <property type="entry name" value="Formyl_trans_N"/>
    <property type="match status" value="1"/>
</dbReference>
<evidence type="ECO:0000256" key="3">
    <source>
        <dbReference type="ARBA" id="ARBA00022755"/>
    </source>
</evidence>
<sequence length="204" mass="22360">MSDSNGSDKLPIAVFLSGSGRTLANLIEHRDRHDLPIDIRLVISSRSDVRGVQIAREAGIETLVVRQRDYPDANGYSAAMFAPLGERKIEYVVMAGFLRHVLIPDAFENRVLNIHPSLLPGFGGQGMYGHHVHAAAIERGVKITGCTVHFVDNEYDNGPILHQRACPVLADDTPDTLAARVFEQECLALPEAIRMLAGDLRNSV</sequence>
<dbReference type="OrthoDB" id="9806170at2"/>
<keyword evidence="7" id="KW-1185">Reference proteome</keyword>
<name>A0A5C6BW84_9BACT</name>
<dbReference type="NCBIfam" id="TIGR00639">
    <property type="entry name" value="PurN"/>
    <property type="match status" value="1"/>
</dbReference>
<dbReference type="GO" id="GO:0006189">
    <property type="term" value="P:'de novo' IMP biosynthetic process"/>
    <property type="evidence" value="ECO:0007669"/>
    <property type="project" value="UniProtKB-UniRule"/>
</dbReference>
<keyword evidence="2 4" id="KW-0808">Transferase</keyword>